<proteinExistence type="predicted"/>
<feature type="region of interest" description="Disordered" evidence="1">
    <location>
        <begin position="241"/>
        <end position="276"/>
    </location>
</feature>
<reference evidence="3" key="2">
    <citation type="submission" date="2024-04" db="EMBL/GenBank/DDBJ databases">
        <authorList>
            <person name="Chen Y."/>
            <person name="Shah S."/>
            <person name="Dougan E. K."/>
            <person name="Thang M."/>
            <person name="Chan C."/>
        </authorList>
    </citation>
    <scope>NUCLEOTIDE SEQUENCE [LARGE SCALE GENOMIC DNA]</scope>
</reference>
<comment type="caution">
    <text evidence="2">The sequence shown here is derived from an EMBL/GenBank/DDBJ whole genome shotgun (WGS) entry which is preliminary data.</text>
</comment>
<evidence type="ECO:0000256" key="1">
    <source>
        <dbReference type="SAM" id="MobiDB-lite"/>
    </source>
</evidence>
<organism evidence="2">
    <name type="scientific">Cladocopium goreaui</name>
    <dbReference type="NCBI Taxonomy" id="2562237"/>
    <lineage>
        <taxon>Eukaryota</taxon>
        <taxon>Sar</taxon>
        <taxon>Alveolata</taxon>
        <taxon>Dinophyceae</taxon>
        <taxon>Suessiales</taxon>
        <taxon>Symbiodiniaceae</taxon>
        <taxon>Cladocopium</taxon>
    </lineage>
</organism>
<dbReference type="EMBL" id="CAMXCT010006655">
    <property type="protein sequence ID" value="CAI4017755.1"/>
    <property type="molecule type" value="Genomic_DNA"/>
</dbReference>
<keyword evidence="4" id="KW-1185">Reference proteome</keyword>
<dbReference type="AlphaFoldDB" id="A0A9P1GMW8"/>
<evidence type="ECO:0000313" key="3">
    <source>
        <dbReference type="EMBL" id="CAL1171130.1"/>
    </source>
</evidence>
<name>A0A9P1GMW8_9DINO</name>
<feature type="compositionally biased region" description="Basic residues" evidence="1">
    <location>
        <begin position="264"/>
        <end position="276"/>
    </location>
</feature>
<dbReference type="EMBL" id="CAMXCT030006655">
    <property type="protein sequence ID" value="CAL4805067.1"/>
    <property type="molecule type" value="Genomic_DNA"/>
</dbReference>
<dbReference type="Proteomes" id="UP001152797">
    <property type="component" value="Unassembled WGS sequence"/>
</dbReference>
<reference evidence="2" key="1">
    <citation type="submission" date="2022-10" db="EMBL/GenBank/DDBJ databases">
        <authorList>
            <person name="Chen Y."/>
            <person name="Dougan E. K."/>
            <person name="Chan C."/>
            <person name="Rhodes N."/>
            <person name="Thang M."/>
        </authorList>
    </citation>
    <scope>NUCLEOTIDE SEQUENCE</scope>
</reference>
<gene>
    <name evidence="2" type="ORF">C1SCF055_LOCUS42375</name>
</gene>
<sequence length="276" mass="31096">MDFKVPGQLFPFIRLAAWTTMATGNHKAIDGFAKILSKSDLDRLKSNQTIPKTMEAETILADAWNTIEKLANCDQANSQKIQEGHYQKCFGKLAIRVILFICQKQKNSRETNKHWTSIQEILEQFKKDCESTECSQSSAAAPTEPETREVKDLLTATPETMALIQNNHLKIGYLYCNPKDHEQKVFIFMKIDGSHATMLHQPILGPELEVKEEEEDANMSISHLTIDTIKIPILTNEAPIEKDQPLLYPMPDRDEGGQAEAKAKAKSQGKKRKATA</sequence>
<accession>A0A9P1GMW8</accession>
<dbReference type="EMBL" id="CAMXCT020006655">
    <property type="protein sequence ID" value="CAL1171130.1"/>
    <property type="molecule type" value="Genomic_DNA"/>
</dbReference>
<protein>
    <submittedName>
        <fullName evidence="2">Uncharacterized protein</fullName>
    </submittedName>
</protein>
<evidence type="ECO:0000313" key="4">
    <source>
        <dbReference type="Proteomes" id="UP001152797"/>
    </source>
</evidence>
<evidence type="ECO:0000313" key="2">
    <source>
        <dbReference type="EMBL" id="CAI4017755.1"/>
    </source>
</evidence>